<dbReference type="EMBL" id="CP102453">
    <property type="protein sequence ID" value="UUX33945.1"/>
    <property type="molecule type" value="Genomic_DNA"/>
</dbReference>
<reference evidence="1 2" key="1">
    <citation type="submission" date="2022-08" db="EMBL/GenBank/DDBJ databases">
        <title>Aerococcaceae sp. nov isolated from spoiled eye mask.</title>
        <authorList>
            <person name="Zhou G."/>
            <person name="Xie X.-B."/>
            <person name="Shi Q.-S."/>
            <person name="Wang Y.-S."/>
            <person name="Wen X."/>
            <person name="Peng H."/>
            <person name="Yang X.-J."/>
            <person name="Tao H.-B."/>
            <person name="Huang X.-M."/>
        </authorList>
    </citation>
    <scope>NUCLEOTIDE SEQUENCE [LARGE SCALE GENOMIC DNA]</scope>
    <source>
        <strain evidence="2">DM20194951</strain>
    </source>
</reference>
<evidence type="ECO:0000313" key="2">
    <source>
        <dbReference type="Proteomes" id="UP001315967"/>
    </source>
</evidence>
<dbReference type="PANTHER" id="PTHR35792:SF3">
    <property type="entry name" value="IG HYPOTHETICAL 17707"/>
    <property type="match status" value="1"/>
</dbReference>
<dbReference type="Pfam" id="PF12732">
    <property type="entry name" value="YtxH"/>
    <property type="match status" value="1"/>
</dbReference>
<gene>
    <name evidence="1" type="ORF">NRE15_13835</name>
</gene>
<keyword evidence="2" id="KW-1185">Reference proteome</keyword>
<dbReference type="RefSeq" id="WP_313793448.1">
    <property type="nucleotide sequence ID" value="NZ_CP102453.1"/>
</dbReference>
<name>A0ABY5P6D9_9LACT</name>
<sequence length="117" mass="13113">MAGFKSGFLWGAVFGGMAGLMNAPASGRETRQNIKDFIDQTTDDVNDVRFKVDNLKMAIERLSTEGLSSASTASKDIQVSVQHFQEETKPRIRRIKEKAEKLQESIDENVEKFNENS</sequence>
<dbReference type="Proteomes" id="UP001315967">
    <property type="component" value="Chromosome"/>
</dbReference>
<accession>A0ABY5P6D9</accession>
<proteinExistence type="predicted"/>
<dbReference type="PANTHER" id="PTHR35792">
    <property type="entry name" value="GENERAL STRESS PROTEIN"/>
    <property type="match status" value="1"/>
</dbReference>
<dbReference type="InterPro" id="IPR052928">
    <property type="entry name" value="Desiccation-related_membrane"/>
</dbReference>
<protein>
    <submittedName>
        <fullName evidence="1">YtxH domain-containing protein</fullName>
    </submittedName>
</protein>
<dbReference type="InterPro" id="IPR024623">
    <property type="entry name" value="YtxH"/>
</dbReference>
<organism evidence="1 2">
    <name type="scientific">Fundicoccus culcitae</name>
    <dbReference type="NCBI Taxonomy" id="2969821"/>
    <lineage>
        <taxon>Bacteria</taxon>
        <taxon>Bacillati</taxon>
        <taxon>Bacillota</taxon>
        <taxon>Bacilli</taxon>
        <taxon>Lactobacillales</taxon>
        <taxon>Aerococcaceae</taxon>
        <taxon>Fundicoccus</taxon>
    </lineage>
</organism>
<evidence type="ECO:0000313" key="1">
    <source>
        <dbReference type="EMBL" id="UUX33945.1"/>
    </source>
</evidence>